<evidence type="ECO:0000256" key="6">
    <source>
        <dbReference type="PROSITE-ProRule" id="PRU01016"/>
    </source>
</evidence>
<evidence type="ECO:0000256" key="4">
    <source>
        <dbReference type="ARBA" id="ARBA00022747"/>
    </source>
</evidence>
<dbReference type="PANTHER" id="PTHR10629">
    <property type="entry name" value="CYTOSINE-SPECIFIC METHYLTRANSFERASE"/>
    <property type="match status" value="1"/>
</dbReference>
<evidence type="ECO:0000256" key="1">
    <source>
        <dbReference type="ARBA" id="ARBA00022603"/>
    </source>
</evidence>
<dbReference type="GO" id="GO:0032259">
    <property type="term" value="P:methylation"/>
    <property type="evidence" value="ECO:0007669"/>
    <property type="project" value="UniProtKB-KW"/>
</dbReference>
<gene>
    <name evidence="9" type="ORF">RZN05_19680</name>
</gene>
<dbReference type="PROSITE" id="PS51679">
    <property type="entry name" value="SAM_MT_C5"/>
    <property type="match status" value="1"/>
</dbReference>
<dbReference type="Gene3D" id="3.40.50.150">
    <property type="entry name" value="Vaccinia Virus protein VP39"/>
    <property type="match status" value="1"/>
</dbReference>
<evidence type="ECO:0000256" key="2">
    <source>
        <dbReference type="ARBA" id="ARBA00022679"/>
    </source>
</evidence>
<dbReference type="RefSeq" id="WP_317228380.1">
    <property type="nucleotide sequence ID" value="NZ_JAWJEJ010000002.1"/>
</dbReference>
<comment type="similarity">
    <text evidence="6 7">Belongs to the class I-like SAM-binding methyltransferase superfamily. C5-methyltransferase family.</text>
</comment>
<dbReference type="InterPro" id="IPR018117">
    <property type="entry name" value="C5_DNA_meth_AS"/>
</dbReference>
<feature type="active site" evidence="6">
    <location>
        <position position="82"/>
    </location>
</feature>
<dbReference type="Pfam" id="PF00145">
    <property type="entry name" value="DNA_methylase"/>
    <property type="match status" value="1"/>
</dbReference>
<organism evidence="9 10">
    <name type="scientific">Sphingomonas agrestis</name>
    <dbReference type="NCBI Taxonomy" id="3080540"/>
    <lineage>
        <taxon>Bacteria</taxon>
        <taxon>Pseudomonadati</taxon>
        <taxon>Pseudomonadota</taxon>
        <taxon>Alphaproteobacteria</taxon>
        <taxon>Sphingomonadales</taxon>
        <taxon>Sphingomonadaceae</taxon>
        <taxon>Sphingomonas</taxon>
    </lineage>
</organism>
<evidence type="ECO:0000256" key="8">
    <source>
        <dbReference type="RuleBase" id="RU000417"/>
    </source>
</evidence>
<evidence type="ECO:0000256" key="5">
    <source>
        <dbReference type="ARBA" id="ARBA00047422"/>
    </source>
</evidence>
<dbReference type="InterPro" id="IPR029063">
    <property type="entry name" value="SAM-dependent_MTases_sf"/>
</dbReference>
<dbReference type="NCBIfam" id="TIGR00675">
    <property type="entry name" value="dcm"/>
    <property type="match status" value="1"/>
</dbReference>
<keyword evidence="3 6" id="KW-0949">S-adenosyl-L-methionine</keyword>
<sequence>MKRLTAISLFTGAGGLDLGFEAAGFDTRVAVEMDARCVETLRANRPWPVIARDVGQVSTEELLKAACLAVGEADVLIGGPPCQPFSKSGFWATGEARRLDDPRATTIDHYLRILEEARPRAFLLENVEGLGFKGKDEGLARIREAVAAINRRYGTAYKPEIAVLNAADYGVPQVRRRLLIVAARDGARFRFPEPTHFGPDAERPGDNRRRWLTAWDALHDLPEPRDTALALKGKWAGLLPSIPEGLNYLHHTDRGEGEPLFGWRRRYWSFLLKLAKDQPAWTLQAQPGPATGPFHWKSRRLSMREMARLQTFPDDFMVLGSVSDAQKQLGNAVPSLLGEVLARAIRTQLLGTPITTEQPELLRETAQGTPPAEAATPVPAVYLALKGEHAAHPGTGRGFRAAARQTLAIAAE</sequence>
<evidence type="ECO:0000256" key="3">
    <source>
        <dbReference type="ARBA" id="ARBA00022691"/>
    </source>
</evidence>
<dbReference type="SUPFAM" id="SSF53335">
    <property type="entry name" value="S-adenosyl-L-methionine-dependent methyltransferases"/>
    <property type="match status" value="1"/>
</dbReference>
<dbReference type="EMBL" id="JAWJEJ010000002">
    <property type="protein sequence ID" value="MDV3459227.1"/>
    <property type="molecule type" value="Genomic_DNA"/>
</dbReference>
<name>A0ABU3YD73_9SPHN</name>
<dbReference type="PRINTS" id="PR00105">
    <property type="entry name" value="C5METTRFRASE"/>
</dbReference>
<keyword evidence="4" id="KW-0680">Restriction system</keyword>
<dbReference type="PANTHER" id="PTHR10629:SF52">
    <property type="entry name" value="DNA (CYTOSINE-5)-METHYLTRANSFERASE 1"/>
    <property type="match status" value="1"/>
</dbReference>
<dbReference type="Proteomes" id="UP001273531">
    <property type="component" value="Unassembled WGS sequence"/>
</dbReference>
<keyword evidence="2 6" id="KW-0808">Transferase</keyword>
<evidence type="ECO:0000256" key="7">
    <source>
        <dbReference type="RuleBase" id="RU000416"/>
    </source>
</evidence>
<evidence type="ECO:0000313" key="9">
    <source>
        <dbReference type="EMBL" id="MDV3459227.1"/>
    </source>
</evidence>
<accession>A0ABU3YD73</accession>
<dbReference type="InterPro" id="IPR001525">
    <property type="entry name" value="C5_MeTfrase"/>
</dbReference>
<evidence type="ECO:0000313" key="10">
    <source>
        <dbReference type="Proteomes" id="UP001273531"/>
    </source>
</evidence>
<keyword evidence="1 6" id="KW-0489">Methyltransferase</keyword>
<dbReference type="Gene3D" id="3.90.120.10">
    <property type="entry name" value="DNA Methylase, subunit A, domain 2"/>
    <property type="match status" value="1"/>
</dbReference>
<keyword evidence="10" id="KW-1185">Reference proteome</keyword>
<protein>
    <recommendedName>
        <fullName evidence="8">Cytosine-specific methyltransferase</fullName>
        <ecNumber evidence="8">2.1.1.37</ecNumber>
    </recommendedName>
</protein>
<reference evidence="9 10" key="1">
    <citation type="submission" date="2023-10" db="EMBL/GenBank/DDBJ databases">
        <title>Sphingomonas sp. HF-S4 16S ribosomal RNA gene Genome sequencing and assembly.</title>
        <authorList>
            <person name="Lee H."/>
        </authorList>
    </citation>
    <scope>NUCLEOTIDE SEQUENCE [LARGE SCALE GENOMIC DNA]</scope>
    <source>
        <strain evidence="9 10">HF-S4</strain>
    </source>
</reference>
<proteinExistence type="inferred from homology"/>
<dbReference type="InterPro" id="IPR050390">
    <property type="entry name" value="C5-Methyltransferase"/>
</dbReference>
<comment type="catalytic activity">
    <reaction evidence="5 8">
        <text>a 2'-deoxycytidine in DNA + S-adenosyl-L-methionine = a 5-methyl-2'-deoxycytidine in DNA + S-adenosyl-L-homocysteine + H(+)</text>
        <dbReference type="Rhea" id="RHEA:13681"/>
        <dbReference type="Rhea" id="RHEA-COMP:11369"/>
        <dbReference type="Rhea" id="RHEA-COMP:11370"/>
        <dbReference type="ChEBI" id="CHEBI:15378"/>
        <dbReference type="ChEBI" id="CHEBI:57856"/>
        <dbReference type="ChEBI" id="CHEBI:59789"/>
        <dbReference type="ChEBI" id="CHEBI:85452"/>
        <dbReference type="ChEBI" id="CHEBI:85454"/>
        <dbReference type="EC" id="2.1.1.37"/>
    </reaction>
</comment>
<dbReference type="EC" id="2.1.1.37" evidence="8"/>
<dbReference type="GO" id="GO:0003886">
    <property type="term" value="F:DNA (cytosine-5-)-methyltransferase activity"/>
    <property type="evidence" value="ECO:0007669"/>
    <property type="project" value="UniProtKB-EC"/>
</dbReference>
<comment type="caution">
    <text evidence="9">The sequence shown here is derived from an EMBL/GenBank/DDBJ whole genome shotgun (WGS) entry which is preliminary data.</text>
</comment>
<dbReference type="PROSITE" id="PS00094">
    <property type="entry name" value="C5_MTASE_1"/>
    <property type="match status" value="1"/>
</dbReference>